<protein>
    <submittedName>
        <fullName evidence="2">WD repeat-containing protein 3</fullName>
    </submittedName>
</protein>
<evidence type="ECO:0000256" key="1">
    <source>
        <dbReference type="PROSITE-ProRule" id="PRU00221"/>
    </source>
</evidence>
<dbReference type="EMBL" id="KK116708">
    <property type="protein sequence ID" value="KFM68552.1"/>
    <property type="molecule type" value="Genomic_DNA"/>
</dbReference>
<organism evidence="2 3">
    <name type="scientific">Stegodyphus mimosarum</name>
    <name type="common">African social velvet spider</name>
    <dbReference type="NCBI Taxonomy" id="407821"/>
    <lineage>
        <taxon>Eukaryota</taxon>
        <taxon>Metazoa</taxon>
        <taxon>Ecdysozoa</taxon>
        <taxon>Arthropoda</taxon>
        <taxon>Chelicerata</taxon>
        <taxon>Arachnida</taxon>
        <taxon>Araneae</taxon>
        <taxon>Araneomorphae</taxon>
        <taxon>Entelegynae</taxon>
        <taxon>Eresoidea</taxon>
        <taxon>Eresidae</taxon>
        <taxon>Stegodyphus</taxon>
    </lineage>
</organism>
<name>A0A087TTW3_STEMI</name>
<feature type="non-terminal residue" evidence="2">
    <location>
        <position position="43"/>
    </location>
</feature>
<dbReference type="InterPro" id="IPR019775">
    <property type="entry name" value="WD40_repeat_CS"/>
</dbReference>
<evidence type="ECO:0000313" key="3">
    <source>
        <dbReference type="Proteomes" id="UP000054359"/>
    </source>
</evidence>
<dbReference type="STRING" id="407821.A0A087TTW3"/>
<dbReference type="PROSITE" id="PS50082">
    <property type="entry name" value="WD_REPEATS_2"/>
    <property type="match status" value="1"/>
</dbReference>
<dbReference type="InterPro" id="IPR001680">
    <property type="entry name" value="WD40_rpt"/>
</dbReference>
<accession>A0A087TTW3</accession>
<evidence type="ECO:0000313" key="2">
    <source>
        <dbReference type="EMBL" id="KFM68552.1"/>
    </source>
</evidence>
<keyword evidence="3" id="KW-1185">Reference proteome</keyword>
<feature type="non-terminal residue" evidence="2">
    <location>
        <position position="1"/>
    </location>
</feature>
<reference evidence="2 3" key="1">
    <citation type="submission" date="2013-11" db="EMBL/GenBank/DDBJ databases">
        <title>Genome sequencing of Stegodyphus mimosarum.</title>
        <authorList>
            <person name="Bechsgaard J."/>
        </authorList>
    </citation>
    <scope>NUCLEOTIDE SEQUENCE [LARGE SCALE GENOMIC DNA]</scope>
</reference>
<dbReference type="AlphaFoldDB" id="A0A087TTW3"/>
<feature type="repeat" description="WD" evidence="1">
    <location>
        <begin position="1"/>
        <end position="17"/>
    </location>
</feature>
<sequence length="43" mass="4990">GVTSGGSDKDIKFWDFELIKDEQYSLSTKRLSLKLKRTLKMPE</sequence>
<dbReference type="Proteomes" id="UP000054359">
    <property type="component" value="Unassembled WGS sequence"/>
</dbReference>
<proteinExistence type="predicted"/>
<keyword evidence="1" id="KW-0853">WD repeat</keyword>
<dbReference type="PROSITE" id="PS00678">
    <property type="entry name" value="WD_REPEATS_1"/>
    <property type="match status" value="1"/>
</dbReference>
<gene>
    <name evidence="2" type="ORF">X975_24127</name>
</gene>